<feature type="region of interest" description="Disordered" evidence="2">
    <location>
        <begin position="467"/>
        <end position="493"/>
    </location>
</feature>
<comment type="caution">
    <text evidence="6">The sequence shown here is derived from an EMBL/GenBank/DDBJ whole genome shotgun (WGS) entry which is preliminary data.</text>
</comment>
<evidence type="ECO:0000256" key="2">
    <source>
        <dbReference type="SAM" id="MobiDB-lite"/>
    </source>
</evidence>
<dbReference type="Gene3D" id="2.40.70.10">
    <property type="entry name" value="Acid Proteases"/>
    <property type="match status" value="2"/>
</dbReference>
<feature type="compositionally biased region" description="Pro residues" evidence="2">
    <location>
        <begin position="469"/>
        <end position="486"/>
    </location>
</feature>
<protein>
    <recommendedName>
        <fullName evidence="5">Peptidase A1 domain-containing protein</fullName>
    </recommendedName>
</protein>
<dbReference type="InterPro" id="IPR034164">
    <property type="entry name" value="Pepsin-like_dom"/>
</dbReference>
<dbReference type="PRINTS" id="PR00792">
    <property type="entry name" value="PEPSIN"/>
</dbReference>
<evidence type="ECO:0000256" key="4">
    <source>
        <dbReference type="SAM" id="SignalP"/>
    </source>
</evidence>
<dbReference type="GO" id="GO:0000324">
    <property type="term" value="C:fungal-type vacuole"/>
    <property type="evidence" value="ECO:0007669"/>
    <property type="project" value="TreeGrafter"/>
</dbReference>
<name>A0A8T9C002_9HELO</name>
<organism evidence="6 7">
    <name type="scientific">Lachnellula suecica</name>
    <dbReference type="NCBI Taxonomy" id="602035"/>
    <lineage>
        <taxon>Eukaryota</taxon>
        <taxon>Fungi</taxon>
        <taxon>Dikarya</taxon>
        <taxon>Ascomycota</taxon>
        <taxon>Pezizomycotina</taxon>
        <taxon>Leotiomycetes</taxon>
        <taxon>Helotiales</taxon>
        <taxon>Lachnaceae</taxon>
        <taxon>Lachnellula</taxon>
    </lineage>
</organism>
<dbReference type="PANTHER" id="PTHR47966">
    <property type="entry name" value="BETA-SITE APP-CLEAVING ENZYME, ISOFORM A-RELATED"/>
    <property type="match status" value="1"/>
</dbReference>
<comment type="similarity">
    <text evidence="1">Belongs to the peptidase A1 family.</text>
</comment>
<dbReference type="OrthoDB" id="4074350at2759"/>
<dbReference type="GO" id="GO:0004190">
    <property type="term" value="F:aspartic-type endopeptidase activity"/>
    <property type="evidence" value="ECO:0007669"/>
    <property type="project" value="InterPro"/>
</dbReference>
<dbReference type="InterPro" id="IPR021109">
    <property type="entry name" value="Peptidase_aspartic_dom_sf"/>
</dbReference>
<dbReference type="GO" id="GO:0006508">
    <property type="term" value="P:proteolysis"/>
    <property type="evidence" value="ECO:0007669"/>
    <property type="project" value="InterPro"/>
</dbReference>
<keyword evidence="3" id="KW-0472">Membrane</keyword>
<proteinExistence type="inferred from homology"/>
<dbReference type="PROSITE" id="PS51767">
    <property type="entry name" value="PEPTIDASE_A1"/>
    <property type="match status" value="1"/>
</dbReference>
<dbReference type="InterPro" id="IPR001461">
    <property type="entry name" value="Aspartic_peptidase_A1"/>
</dbReference>
<feature type="signal peptide" evidence="4">
    <location>
        <begin position="1"/>
        <end position="24"/>
    </location>
</feature>
<dbReference type="EMBL" id="QGMK01001174">
    <property type="protein sequence ID" value="TVY73139.1"/>
    <property type="molecule type" value="Genomic_DNA"/>
</dbReference>
<dbReference type="Pfam" id="PF00026">
    <property type="entry name" value="Asp"/>
    <property type="match status" value="1"/>
</dbReference>
<feature type="domain" description="Peptidase A1" evidence="5">
    <location>
        <begin position="55"/>
        <end position="401"/>
    </location>
</feature>
<reference evidence="6 7" key="1">
    <citation type="submission" date="2018-05" db="EMBL/GenBank/DDBJ databases">
        <title>Genome sequencing and assembly of the regulated plant pathogen Lachnellula willkommii and related sister species for the development of diagnostic species identification markers.</title>
        <authorList>
            <person name="Giroux E."/>
            <person name="Bilodeau G."/>
        </authorList>
    </citation>
    <scope>NUCLEOTIDE SEQUENCE [LARGE SCALE GENOMIC DNA]</scope>
    <source>
        <strain evidence="6 7">CBS 268.59</strain>
    </source>
</reference>
<gene>
    <name evidence="6" type="ORF">LSUE1_G008117</name>
</gene>
<keyword evidence="7" id="KW-1185">Reference proteome</keyword>
<keyword evidence="3" id="KW-0812">Transmembrane</keyword>
<dbReference type="PANTHER" id="PTHR47966:SF51">
    <property type="entry name" value="BETA-SITE APP-CLEAVING ENZYME, ISOFORM A-RELATED"/>
    <property type="match status" value="1"/>
</dbReference>
<dbReference type="AlphaFoldDB" id="A0A8T9C002"/>
<evidence type="ECO:0000313" key="7">
    <source>
        <dbReference type="Proteomes" id="UP000469558"/>
    </source>
</evidence>
<keyword evidence="4" id="KW-0732">Signal</keyword>
<feature type="transmembrane region" description="Helical" evidence="3">
    <location>
        <begin position="433"/>
        <end position="460"/>
    </location>
</feature>
<dbReference type="SUPFAM" id="SSF50630">
    <property type="entry name" value="Acid proteases"/>
    <property type="match status" value="1"/>
</dbReference>
<dbReference type="InterPro" id="IPR033121">
    <property type="entry name" value="PEPTIDASE_A1"/>
</dbReference>
<keyword evidence="3" id="KW-1133">Transmembrane helix</keyword>
<evidence type="ECO:0000259" key="5">
    <source>
        <dbReference type="PROSITE" id="PS51767"/>
    </source>
</evidence>
<feature type="chain" id="PRO_5035807559" description="Peptidase A1 domain-containing protein" evidence="4">
    <location>
        <begin position="25"/>
        <end position="578"/>
    </location>
</feature>
<evidence type="ECO:0000256" key="3">
    <source>
        <dbReference type="SAM" id="Phobius"/>
    </source>
</evidence>
<evidence type="ECO:0000313" key="6">
    <source>
        <dbReference type="EMBL" id="TVY73139.1"/>
    </source>
</evidence>
<dbReference type="Proteomes" id="UP000469558">
    <property type="component" value="Unassembled WGS sequence"/>
</dbReference>
<accession>A0A8T9C002</accession>
<sequence length="578" mass="62310">MRSRSALLAFMVLQLLGLPGRLDATATSSSSGVATPTPLVVPPSQSWDGNDGPWSSFSLRVGTPPLNLNVMLSTASNQPLVVLPEGCLATDPSDCPNSRGRLFQTNLSSSYYVPSWIRNNNSTKGIFSIGIDTNLGLSGDGAYGYDNVSYGVGTPSLSDQLVGGISTKDFFLGLLGVNPSATTFSENRNPVPSYLTSLKTQNLIPSLSYGYTAGNQYRFNKVLGSLTLGGFDASLFEPNDLTVDFSALSNLMIDVNKITMSSANGGNITLGSTSFPAFIDSTVPYLYLPVAVCQQFEDAFGIVYDTASELYLVNDTSHTKLLSQAANITFTLTTATSKVLVDIVLPYQAFDLIAQWPLVQNDTRYFPLKRAANNTQTTLGRAFLQEAYLIADYERSNFSIYQRKWEANTEANIQTISLPSSSPPTQPAAQKKLGIGIVIAIAVGGAVLCAAGIAGLIFILRRRNQNRCPPGPPSTVPQSSPRPSPSPLSFDTYYTTSTSSQHKDIIYKPVMLSPSFTYSSTELDAVSNELKSPEMGGGAVHFQPLPEKSKGAIDHVHELPARETVDYDRFASRNARWV</sequence>
<evidence type="ECO:0000256" key="1">
    <source>
        <dbReference type="ARBA" id="ARBA00007447"/>
    </source>
</evidence>
<dbReference type="CDD" id="cd05471">
    <property type="entry name" value="pepsin_like"/>
    <property type="match status" value="1"/>
</dbReference>